<proteinExistence type="predicted"/>
<dbReference type="AlphaFoldDB" id="A0A552LE31"/>
<dbReference type="Gene3D" id="3.40.50.300">
    <property type="entry name" value="P-loop containing nucleotide triphosphate hydrolases"/>
    <property type="match status" value="1"/>
</dbReference>
<evidence type="ECO:0000313" key="2">
    <source>
        <dbReference type="Proteomes" id="UP000318616"/>
    </source>
</evidence>
<name>A0A552LE31_9CHRO</name>
<evidence type="ECO:0000313" key="1">
    <source>
        <dbReference type="EMBL" id="TRV18482.1"/>
    </source>
</evidence>
<reference evidence="1 2" key="1">
    <citation type="submission" date="2019-01" db="EMBL/GenBank/DDBJ databases">
        <title>Coherence of Microcystis species and biogeography revealed through population genomics.</title>
        <authorList>
            <person name="Perez-Carrascal O.M."/>
            <person name="Terrat Y."/>
            <person name="Giani A."/>
            <person name="Fortin N."/>
            <person name="Tromas N."/>
            <person name="Shapiro B.J."/>
        </authorList>
    </citation>
    <scope>NUCLEOTIDE SEQUENCE [LARGE SCALE GENOMIC DNA]</scope>
    <source>
        <strain evidence="1">Mw_MB_S_20031200_S109D</strain>
    </source>
</reference>
<dbReference type="EMBL" id="SFAP01000258">
    <property type="protein sequence ID" value="TRV18482.1"/>
    <property type="molecule type" value="Genomic_DNA"/>
</dbReference>
<organism evidence="1 2">
    <name type="scientific">Microcystis wesenbergii Mw_MB_S_20031200_S109D</name>
    <dbReference type="NCBI Taxonomy" id="2486241"/>
    <lineage>
        <taxon>Bacteria</taxon>
        <taxon>Bacillati</taxon>
        <taxon>Cyanobacteriota</taxon>
        <taxon>Cyanophyceae</taxon>
        <taxon>Oscillatoriophycideae</taxon>
        <taxon>Chroococcales</taxon>
        <taxon>Microcystaceae</taxon>
        <taxon>Microcystis</taxon>
    </lineage>
</organism>
<accession>A0A552LE31</accession>
<sequence length="187" mass="21320">MHLSLKSALVVTLYSFRDLRDIAYSMTHKLQSTFQKTVREGPIIEWCIAADSFWSQRPGVVEQRYEDWVLDNTPFVRSIAVTLGIDLAETVLEQIVDEFGLQRNKARTAKLAASLSKKGIDLSERRNALLNDPDSLLHWNHIRNGDVGGWKSIALPEEKAYLAEKCGNWLIARGYEFDLLWATENIV</sequence>
<gene>
    <name evidence="1" type="ORF">EWV88_20675</name>
</gene>
<dbReference type="SUPFAM" id="SSF52540">
    <property type="entry name" value="P-loop containing nucleoside triphosphate hydrolases"/>
    <property type="match status" value="1"/>
</dbReference>
<dbReference type="Proteomes" id="UP000318616">
    <property type="component" value="Unassembled WGS sequence"/>
</dbReference>
<dbReference type="InterPro" id="IPR027417">
    <property type="entry name" value="P-loop_NTPase"/>
</dbReference>
<comment type="caution">
    <text evidence="1">The sequence shown here is derived from an EMBL/GenBank/DDBJ whole genome shotgun (WGS) entry which is preliminary data.</text>
</comment>
<protein>
    <submittedName>
        <fullName evidence="1">Uncharacterized protein</fullName>
    </submittedName>
</protein>